<sequence length="243" mass="25436">MNTPNPSSFTAYIPGFEFLQNLSRQAASSAAPGQASAAPGMPPLGHWVAPTMDVEEIERRIQDLRAVHFWLDQNTKALAATIQALEVQKMTLAALRRMNVSLQDMAEAFRIRPEEVQAAAAPSDAATAAAAAPAEPPPVDPMQWWSALTQQFQTIASGAIRDMAEHASRAAGQMAQSVQAGAEAMAPTAPPPEGPAPAAAAKPRRRASTASPAPARATPPASGAGKNTPSAAPRTGARRRRQP</sequence>
<proteinExistence type="predicted"/>
<feature type="region of interest" description="Disordered" evidence="1">
    <location>
        <begin position="167"/>
        <end position="243"/>
    </location>
</feature>
<gene>
    <name evidence="2" type="ORF">DFR43_1147</name>
</gene>
<accession>A0A4R6U5T3</accession>
<feature type="compositionally biased region" description="Low complexity" evidence="1">
    <location>
        <begin position="208"/>
        <end position="225"/>
    </location>
</feature>
<evidence type="ECO:0000313" key="2">
    <source>
        <dbReference type="EMBL" id="TDQ40922.1"/>
    </source>
</evidence>
<comment type="caution">
    <text evidence="2">The sequence shown here is derived from an EMBL/GenBank/DDBJ whole genome shotgun (WGS) entry which is preliminary data.</text>
</comment>
<feature type="compositionally biased region" description="Low complexity" evidence="1">
    <location>
        <begin position="120"/>
        <end position="133"/>
    </location>
</feature>
<dbReference type="AlphaFoldDB" id="A0A4R6U5T3"/>
<organism evidence="2 3">
    <name type="scientific">Tepidicella xavieri</name>
    <dbReference type="NCBI Taxonomy" id="360241"/>
    <lineage>
        <taxon>Bacteria</taxon>
        <taxon>Pseudomonadati</taxon>
        <taxon>Pseudomonadota</taxon>
        <taxon>Betaproteobacteria</taxon>
        <taxon>Burkholderiales</taxon>
        <taxon>Tepidicella</taxon>
    </lineage>
</organism>
<dbReference type="OrthoDB" id="8566581at2"/>
<evidence type="ECO:0000313" key="3">
    <source>
        <dbReference type="Proteomes" id="UP000295510"/>
    </source>
</evidence>
<dbReference type="InterPro" id="IPR050026">
    <property type="entry name" value="PHA_gran_PhaM_N"/>
</dbReference>
<protein>
    <submittedName>
        <fullName evidence="2">Uncharacterized protein</fullName>
    </submittedName>
</protein>
<dbReference type="Proteomes" id="UP000295510">
    <property type="component" value="Unassembled WGS sequence"/>
</dbReference>
<dbReference type="NCBIfam" id="NF043076">
    <property type="entry name" value="PHA_gran_PhaM"/>
    <property type="match status" value="1"/>
</dbReference>
<feature type="region of interest" description="Disordered" evidence="1">
    <location>
        <begin position="120"/>
        <end position="142"/>
    </location>
</feature>
<name>A0A4R6U5T3_9BURK</name>
<dbReference type="EMBL" id="SNYL01000014">
    <property type="protein sequence ID" value="TDQ40922.1"/>
    <property type="molecule type" value="Genomic_DNA"/>
</dbReference>
<reference evidence="2 3" key="1">
    <citation type="submission" date="2019-03" db="EMBL/GenBank/DDBJ databases">
        <title>Genomic Encyclopedia of Type Strains, Phase IV (KMG-IV): sequencing the most valuable type-strain genomes for metagenomic binning, comparative biology and taxonomic classification.</title>
        <authorList>
            <person name="Goeker M."/>
        </authorList>
    </citation>
    <scope>NUCLEOTIDE SEQUENCE [LARGE SCALE GENOMIC DNA]</scope>
    <source>
        <strain evidence="2 3">DSM 19605</strain>
    </source>
</reference>
<keyword evidence="3" id="KW-1185">Reference proteome</keyword>
<evidence type="ECO:0000256" key="1">
    <source>
        <dbReference type="SAM" id="MobiDB-lite"/>
    </source>
</evidence>
<dbReference type="RefSeq" id="WP_133598547.1">
    <property type="nucleotide sequence ID" value="NZ_SNYL01000014.1"/>
</dbReference>